<dbReference type="SUPFAM" id="SSF52374">
    <property type="entry name" value="Nucleotidylyl transferase"/>
    <property type="match status" value="1"/>
</dbReference>
<evidence type="ECO:0000256" key="13">
    <source>
        <dbReference type="ARBA" id="ARBA00047880"/>
    </source>
</evidence>
<evidence type="ECO:0000256" key="1">
    <source>
        <dbReference type="ARBA" id="ARBA00002121"/>
    </source>
</evidence>
<dbReference type="GO" id="GO:0003919">
    <property type="term" value="F:FMN adenylyltransferase activity"/>
    <property type="evidence" value="ECO:0007669"/>
    <property type="project" value="UniProtKB-UniRule"/>
</dbReference>
<dbReference type="OrthoDB" id="9803667at2"/>
<dbReference type="InterPro" id="IPR002606">
    <property type="entry name" value="Riboflavin_kinase_bac"/>
</dbReference>
<dbReference type="Pfam" id="PF06574">
    <property type="entry name" value="FAD_syn"/>
    <property type="match status" value="1"/>
</dbReference>
<dbReference type="PIRSF" id="PIRSF004491">
    <property type="entry name" value="FAD_Synth"/>
    <property type="match status" value="1"/>
</dbReference>
<dbReference type="AlphaFoldDB" id="A0A1B4V2X0"/>
<dbReference type="SUPFAM" id="SSF82114">
    <property type="entry name" value="Riboflavin kinase-like"/>
    <property type="match status" value="1"/>
</dbReference>
<dbReference type="RefSeq" id="WP_096459932.1">
    <property type="nucleotide sequence ID" value="NZ_AP014936.1"/>
</dbReference>
<proteinExistence type="inferred from homology"/>
<dbReference type="Pfam" id="PF01687">
    <property type="entry name" value="Flavokinase"/>
    <property type="match status" value="1"/>
</dbReference>
<dbReference type="UniPathway" id="UPA00276">
    <property type="reaction ID" value="UER00406"/>
</dbReference>
<dbReference type="Gene3D" id="3.40.50.620">
    <property type="entry name" value="HUPs"/>
    <property type="match status" value="1"/>
</dbReference>
<dbReference type="Gene3D" id="2.40.30.30">
    <property type="entry name" value="Riboflavin kinase-like"/>
    <property type="match status" value="1"/>
</dbReference>
<evidence type="ECO:0000256" key="11">
    <source>
        <dbReference type="ARBA" id="ARBA00022840"/>
    </source>
</evidence>
<keyword evidence="4 15" id="KW-0285">Flavoprotein</keyword>
<dbReference type="NCBIfam" id="TIGR00083">
    <property type="entry name" value="ribF"/>
    <property type="match status" value="1"/>
</dbReference>
<feature type="domain" description="Riboflavin kinase" evidence="16">
    <location>
        <begin position="183"/>
        <end position="307"/>
    </location>
</feature>
<evidence type="ECO:0000256" key="2">
    <source>
        <dbReference type="ARBA" id="ARBA00004726"/>
    </source>
</evidence>
<comment type="catalytic activity">
    <reaction evidence="14 15">
        <text>FMN + ATP + H(+) = FAD + diphosphate</text>
        <dbReference type="Rhea" id="RHEA:17237"/>
        <dbReference type="ChEBI" id="CHEBI:15378"/>
        <dbReference type="ChEBI" id="CHEBI:30616"/>
        <dbReference type="ChEBI" id="CHEBI:33019"/>
        <dbReference type="ChEBI" id="CHEBI:57692"/>
        <dbReference type="ChEBI" id="CHEBI:58210"/>
        <dbReference type="EC" id="2.7.7.2"/>
    </reaction>
</comment>
<evidence type="ECO:0000256" key="6">
    <source>
        <dbReference type="ARBA" id="ARBA00022679"/>
    </source>
</evidence>
<comment type="catalytic activity">
    <reaction evidence="13 15">
        <text>riboflavin + ATP = FMN + ADP + H(+)</text>
        <dbReference type="Rhea" id="RHEA:14357"/>
        <dbReference type="ChEBI" id="CHEBI:15378"/>
        <dbReference type="ChEBI" id="CHEBI:30616"/>
        <dbReference type="ChEBI" id="CHEBI:57986"/>
        <dbReference type="ChEBI" id="CHEBI:58210"/>
        <dbReference type="ChEBI" id="CHEBI:456216"/>
        <dbReference type="EC" id="2.7.1.26"/>
    </reaction>
</comment>
<dbReference type="GO" id="GO:0009398">
    <property type="term" value="P:FMN biosynthetic process"/>
    <property type="evidence" value="ECO:0007669"/>
    <property type="project" value="UniProtKB-UniRule"/>
</dbReference>
<comment type="similarity">
    <text evidence="15">Belongs to the ribF family.</text>
</comment>
<dbReference type="InterPro" id="IPR015864">
    <property type="entry name" value="FAD_synthase"/>
</dbReference>
<evidence type="ECO:0000256" key="14">
    <source>
        <dbReference type="ARBA" id="ARBA00049494"/>
    </source>
</evidence>
<keyword evidence="9 15" id="KW-0418">Kinase</keyword>
<dbReference type="GO" id="GO:0009231">
    <property type="term" value="P:riboflavin biosynthetic process"/>
    <property type="evidence" value="ECO:0007669"/>
    <property type="project" value="InterPro"/>
</dbReference>
<dbReference type="GO" id="GO:0005524">
    <property type="term" value="F:ATP binding"/>
    <property type="evidence" value="ECO:0007669"/>
    <property type="project" value="UniProtKB-UniRule"/>
</dbReference>
<dbReference type="CDD" id="cd02064">
    <property type="entry name" value="FAD_synthetase_N"/>
    <property type="match status" value="1"/>
</dbReference>
<evidence type="ECO:0000256" key="10">
    <source>
        <dbReference type="ARBA" id="ARBA00022827"/>
    </source>
</evidence>
<dbReference type="InterPro" id="IPR023468">
    <property type="entry name" value="Riboflavin_kinase"/>
</dbReference>
<dbReference type="EC" id="2.7.7.2" evidence="15"/>
<dbReference type="NCBIfam" id="NF004162">
    <property type="entry name" value="PRK05627.1-5"/>
    <property type="match status" value="1"/>
</dbReference>
<accession>A0A1B4V2X0</accession>
<dbReference type="GO" id="GO:0006747">
    <property type="term" value="P:FAD biosynthetic process"/>
    <property type="evidence" value="ECO:0007669"/>
    <property type="project" value="UniProtKB-UniRule"/>
</dbReference>
<keyword evidence="6 15" id="KW-0808">Transferase</keyword>
<evidence type="ECO:0000313" key="18">
    <source>
        <dbReference type="Proteomes" id="UP000218899"/>
    </source>
</evidence>
<evidence type="ECO:0000256" key="15">
    <source>
        <dbReference type="PIRNR" id="PIRNR004491"/>
    </source>
</evidence>
<sequence>MELIRGLHNLRPRHRGCVATIGNFDGVHLGHQAVIGQLAERAAELRLPALVMLFEPQPQEYFRPDQAPARLMRLREKLMALRRYAVDRVLCIRFDARFAALEAEAFIEHVLARDLGVRYLVVGDDFRFGAKRRGDFAMLKRAGERHGFQVVNMHSFSVDGERVSSTRIRSALAAADLETAEKLLGRRYRMSGRVAHGRKLGRALGIPTANIHLHRHGSPLSGIFVVEMYGLVGEPLPGVANIGTRPTVDGTEVILEVHLLDFDREFYGAHVSVEFLRKLRDEKRFDSLEAMRAEILNDIGRARLYFGGPDTPQPRAARHS</sequence>
<keyword evidence="12" id="KW-0511">Multifunctional enzyme</keyword>
<dbReference type="EMBL" id="AP014936">
    <property type="protein sequence ID" value="BAU47695.1"/>
    <property type="molecule type" value="Genomic_DNA"/>
</dbReference>
<organism evidence="17 18">
    <name type="scientific">Sulfurifustis variabilis</name>
    <dbReference type="NCBI Taxonomy" id="1675686"/>
    <lineage>
        <taxon>Bacteria</taxon>
        <taxon>Pseudomonadati</taxon>
        <taxon>Pseudomonadota</taxon>
        <taxon>Gammaproteobacteria</taxon>
        <taxon>Acidiferrobacterales</taxon>
        <taxon>Acidiferrobacteraceae</taxon>
        <taxon>Sulfurifustis</taxon>
    </lineage>
</organism>
<keyword evidence="8 15" id="KW-0547">Nucleotide-binding</keyword>
<evidence type="ECO:0000256" key="7">
    <source>
        <dbReference type="ARBA" id="ARBA00022695"/>
    </source>
</evidence>
<dbReference type="GO" id="GO:0008531">
    <property type="term" value="F:riboflavin kinase activity"/>
    <property type="evidence" value="ECO:0007669"/>
    <property type="project" value="UniProtKB-UniRule"/>
</dbReference>
<evidence type="ECO:0000256" key="3">
    <source>
        <dbReference type="ARBA" id="ARBA00005201"/>
    </source>
</evidence>
<dbReference type="PANTHER" id="PTHR22749">
    <property type="entry name" value="RIBOFLAVIN KINASE/FMN ADENYLYLTRANSFERASE"/>
    <property type="match status" value="1"/>
</dbReference>
<dbReference type="InterPro" id="IPR015865">
    <property type="entry name" value="Riboflavin_kinase_bac/euk"/>
</dbReference>
<evidence type="ECO:0000256" key="9">
    <source>
        <dbReference type="ARBA" id="ARBA00022777"/>
    </source>
</evidence>
<evidence type="ECO:0000256" key="8">
    <source>
        <dbReference type="ARBA" id="ARBA00022741"/>
    </source>
</evidence>
<keyword evidence="11 15" id="KW-0067">ATP-binding</keyword>
<dbReference type="NCBIfam" id="NF004160">
    <property type="entry name" value="PRK05627.1-3"/>
    <property type="match status" value="1"/>
</dbReference>
<dbReference type="NCBIfam" id="NF004163">
    <property type="entry name" value="PRK05627.1-6"/>
    <property type="match status" value="1"/>
</dbReference>
<gene>
    <name evidence="17" type="ORF">SVA_1119</name>
</gene>
<dbReference type="NCBIfam" id="NF004159">
    <property type="entry name" value="PRK05627.1-2"/>
    <property type="match status" value="1"/>
</dbReference>
<keyword evidence="18" id="KW-1185">Reference proteome</keyword>
<dbReference type="UniPathway" id="UPA00277">
    <property type="reaction ID" value="UER00407"/>
</dbReference>
<keyword evidence="7 15" id="KW-0548">Nucleotidyltransferase</keyword>
<dbReference type="InterPro" id="IPR014729">
    <property type="entry name" value="Rossmann-like_a/b/a_fold"/>
</dbReference>
<reference evidence="17 18" key="1">
    <citation type="submission" date="2015-08" db="EMBL/GenBank/DDBJ databases">
        <title>Complete genome sequence of Sulfurifustis variabilis.</title>
        <authorList>
            <person name="Miura A."/>
            <person name="Kojima H."/>
            <person name="Fukui M."/>
        </authorList>
    </citation>
    <scope>NUCLEOTIDE SEQUENCE [LARGE SCALE GENOMIC DNA]</scope>
    <source>
        <strain evidence="18">skN76</strain>
    </source>
</reference>
<dbReference type="PANTHER" id="PTHR22749:SF6">
    <property type="entry name" value="RIBOFLAVIN KINASE"/>
    <property type="match status" value="1"/>
</dbReference>
<evidence type="ECO:0000256" key="4">
    <source>
        <dbReference type="ARBA" id="ARBA00022630"/>
    </source>
</evidence>
<evidence type="ECO:0000259" key="16">
    <source>
        <dbReference type="SMART" id="SM00904"/>
    </source>
</evidence>
<dbReference type="KEGG" id="sva:SVA_1119"/>
<dbReference type="FunFam" id="3.40.50.620:FF:000021">
    <property type="entry name" value="Riboflavin biosynthesis protein"/>
    <property type="match status" value="1"/>
</dbReference>
<keyword evidence="5 15" id="KW-0288">FMN</keyword>
<evidence type="ECO:0000256" key="5">
    <source>
        <dbReference type="ARBA" id="ARBA00022643"/>
    </source>
</evidence>
<dbReference type="InterPro" id="IPR023465">
    <property type="entry name" value="Riboflavin_kinase_dom_sf"/>
</dbReference>
<keyword evidence="10 15" id="KW-0274">FAD</keyword>
<comment type="pathway">
    <text evidence="2 15">Cofactor biosynthesis; FAD biosynthesis; FAD from FMN: step 1/1.</text>
</comment>
<comment type="function">
    <text evidence="1">Catalyzes the phosphorylation of riboflavin to FMN followed by the adenylation of FMN to FAD.</text>
</comment>
<dbReference type="Proteomes" id="UP000218899">
    <property type="component" value="Chromosome"/>
</dbReference>
<evidence type="ECO:0000256" key="12">
    <source>
        <dbReference type="ARBA" id="ARBA00023268"/>
    </source>
</evidence>
<evidence type="ECO:0000313" key="17">
    <source>
        <dbReference type="EMBL" id="BAU47695.1"/>
    </source>
</evidence>
<dbReference type="SMART" id="SM00904">
    <property type="entry name" value="Flavokinase"/>
    <property type="match status" value="1"/>
</dbReference>
<protein>
    <recommendedName>
        <fullName evidence="15">Riboflavin biosynthesis protein</fullName>
    </recommendedName>
    <domain>
        <recommendedName>
            <fullName evidence="15">Riboflavin kinase</fullName>
            <ecNumber evidence="15">2.7.1.26</ecNumber>
        </recommendedName>
        <alternativeName>
            <fullName evidence="15">Flavokinase</fullName>
        </alternativeName>
    </domain>
    <domain>
        <recommendedName>
            <fullName evidence="15">FMN adenylyltransferase</fullName>
            <ecNumber evidence="15">2.7.7.2</ecNumber>
        </recommendedName>
        <alternativeName>
            <fullName evidence="15">FAD pyrophosphorylase</fullName>
        </alternativeName>
        <alternativeName>
            <fullName evidence="15">FAD synthase</fullName>
        </alternativeName>
    </domain>
</protein>
<comment type="pathway">
    <text evidence="3 15">Cofactor biosynthesis; FMN biosynthesis; FMN from riboflavin (ATP route): step 1/1.</text>
</comment>
<name>A0A1B4V2X0_9GAMM</name>
<dbReference type="EC" id="2.7.1.26" evidence="15"/>